<dbReference type="RefSeq" id="XP_062720126.1">
    <property type="nucleotide sequence ID" value="XM_062863033.1"/>
</dbReference>
<dbReference type="InterPro" id="IPR020588">
    <property type="entry name" value="RecA_ATP-bd"/>
</dbReference>
<gene>
    <name evidence="5" type="ORF">B0T15DRAFT_237800</name>
</gene>
<feature type="compositionally biased region" description="Pro residues" evidence="3">
    <location>
        <begin position="378"/>
        <end position="387"/>
    </location>
</feature>
<reference evidence="5" key="2">
    <citation type="submission" date="2023-06" db="EMBL/GenBank/DDBJ databases">
        <authorList>
            <consortium name="Lawrence Berkeley National Laboratory"/>
            <person name="Mondo S.J."/>
            <person name="Hensen N."/>
            <person name="Bonometti L."/>
            <person name="Westerberg I."/>
            <person name="Brannstrom I.O."/>
            <person name="Guillou S."/>
            <person name="Cros-Aarteil S."/>
            <person name="Calhoun S."/>
            <person name="Haridas S."/>
            <person name="Kuo A."/>
            <person name="Pangilinan J."/>
            <person name="Riley R."/>
            <person name="Labutti K."/>
            <person name="Andreopoulos B."/>
            <person name="Lipzen A."/>
            <person name="Chen C."/>
            <person name="Yanf M."/>
            <person name="Daum C."/>
            <person name="Ng V."/>
            <person name="Clum A."/>
            <person name="Steindorff A."/>
            <person name="Ohm R."/>
            <person name="Martin F."/>
            <person name="Silar P."/>
            <person name="Natvig D."/>
            <person name="Lalanne C."/>
            <person name="Gautier V."/>
            <person name="Ament-Velasquez S.L."/>
            <person name="Kruys A."/>
            <person name="Hutchinson M.I."/>
            <person name="Powell A.J."/>
            <person name="Barry K."/>
            <person name="Miller A.N."/>
            <person name="Grigoriev I.V."/>
            <person name="Debuchy R."/>
            <person name="Gladieux P."/>
            <person name="Thoren M.H."/>
            <person name="Johannesson H."/>
        </authorList>
    </citation>
    <scope>NUCLEOTIDE SEQUENCE</scope>
    <source>
        <strain evidence="5">CBS 333.67</strain>
    </source>
</reference>
<evidence type="ECO:0000313" key="6">
    <source>
        <dbReference type="Proteomes" id="UP001273166"/>
    </source>
</evidence>
<feature type="compositionally biased region" description="Gly residues" evidence="3">
    <location>
        <begin position="89"/>
        <end position="98"/>
    </location>
</feature>
<dbReference type="InterPro" id="IPR027417">
    <property type="entry name" value="P-loop_NTPase"/>
</dbReference>
<dbReference type="GO" id="GO:0000730">
    <property type="term" value="P:DNA recombinase assembly"/>
    <property type="evidence" value="ECO:0007669"/>
    <property type="project" value="TreeGrafter"/>
</dbReference>
<dbReference type="GO" id="GO:0000150">
    <property type="term" value="F:DNA strand exchange activity"/>
    <property type="evidence" value="ECO:0007669"/>
    <property type="project" value="TreeGrafter"/>
</dbReference>
<feature type="compositionally biased region" description="Polar residues" evidence="3">
    <location>
        <begin position="320"/>
        <end position="329"/>
    </location>
</feature>
<dbReference type="GO" id="GO:0140664">
    <property type="term" value="F:ATP-dependent DNA damage sensor activity"/>
    <property type="evidence" value="ECO:0007669"/>
    <property type="project" value="InterPro"/>
</dbReference>
<keyword evidence="1" id="KW-0547">Nucleotide-binding</keyword>
<keyword evidence="6" id="KW-1185">Reference proteome</keyword>
<protein>
    <submittedName>
        <fullName evidence="5">DNA repair protein-like protein</fullName>
    </submittedName>
</protein>
<dbReference type="GeneID" id="87881862"/>
<evidence type="ECO:0000313" key="5">
    <source>
        <dbReference type="EMBL" id="KAK3304346.1"/>
    </source>
</evidence>
<evidence type="ECO:0000256" key="3">
    <source>
        <dbReference type="SAM" id="MobiDB-lite"/>
    </source>
</evidence>
<dbReference type="Proteomes" id="UP001273166">
    <property type="component" value="Unassembled WGS sequence"/>
</dbReference>
<feature type="compositionally biased region" description="Polar residues" evidence="3">
    <location>
        <begin position="394"/>
        <end position="403"/>
    </location>
</feature>
<dbReference type="Gene3D" id="3.40.50.300">
    <property type="entry name" value="P-loop containing nucleotide triphosphate hydrolases"/>
    <property type="match status" value="1"/>
</dbReference>
<sequence>MTDLLRVLPHFPVGQFARLIPVLEKHAVSTSDLLSLEAADIGKRTRLPLLDVKRLCSAVLDALHSELGVSTTVPRPRQQAKAGSEAGPGLEGPNGGGRAAPEQFDAEHTPASSLGGTAASLSAQWQTISTLDGELDRALGGGIPAGYVTEVTGESGAGKTQFLLTLLLSAQLPPPHGLGRPALYISTEAPLSTRRLTQMLSANPLFQRLPPSQRPSLDNIISTVTPDLESQDHILTFQVPVEVERRGIGLLVVDSVAANYRAEFERSGGSQHGSNMGVRTAELVKLGMHLRDLAQRHNLAVVVSNQVADRFSSGSSSSGITPSFQTPASSLHRLPPQPQPPRQTQESPLATRSRAPPQPQLPPSSSVSSSLPSSSLPQQPPPPPPLFNPDETDNNNTLPQQPSHPALLLDHQQRWFTGWGDEPSSSPSLAAGPLKTPSLGLVWTTQVAGRIALFRRPAAYTYQQGKGGWRRWMKVVFASHVAGTGPGLEGAVEFEVWMGGLRSTSASGMGVESGDGNETKEG</sequence>
<reference evidence="5" key="1">
    <citation type="journal article" date="2023" name="Mol. Phylogenet. Evol.">
        <title>Genome-scale phylogeny and comparative genomics of the fungal order Sordariales.</title>
        <authorList>
            <person name="Hensen N."/>
            <person name="Bonometti L."/>
            <person name="Westerberg I."/>
            <person name="Brannstrom I.O."/>
            <person name="Guillou S."/>
            <person name="Cros-Aarteil S."/>
            <person name="Calhoun S."/>
            <person name="Haridas S."/>
            <person name="Kuo A."/>
            <person name="Mondo S."/>
            <person name="Pangilinan J."/>
            <person name="Riley R."/>
            <person name="LaButti K."/>
            <person name="Andreopoulos B."/>
            <person name="Lipzen A."/>
            <person name="Chen C."/>
            <person name="Yan M."/>
            <person name="Daum C."/>
            <person name="Ng V."/>
            <person name="Clum A."/>
            <person name="Steindorff A."/>
            <person name="Ohm R.A."/>
            <person name="Martin F."/>
            <person name="Silar P."/>
            <person name="Natvig D.O."/>
            <person name="Lalanne C."/>
            <person name="Gautier V."/>
            <person name="Ament-Velasquez S.L."/>
            <person name="Kruys A."/>
            <person name="Hutchinson M.I."/>
            <person name="Powell A.J."/>
            <person name="Barry K."/>
            <person name="Miller A.N."/>
            <person name="Grigoriev I.V."/>
            <person name="Debuchy R."/>
            <person name="Gladieux P."/>
            <person name="Hiltunen Thoren M."/>
            <person name="Johannesson H."/>
        </authorList>
    </citation>
    <scope>NUCLEOTIDE SEQUENCE</scope>
    <source>
        <strain evidence="5">CBS 333.67</strain>
    </source>
</reference>
<dbReference type="PANTHER" id="PTHR22942:SF66">
    <property type="entry name" value="RE19845P"/>
    <property type="match status" value="1"/>
</dbReference>
<dbReference type="GO" id="GO:0061982">
    <property type="term" value="P:meiosis I cell cycle process"/>
    <property type="evidence" value="ECO:0007669"/>
    <property type="project" value="UniProtKB-ARBA"/>
</dbReference>
<accession>A0AAJ0GQQ6</accession>
<evidence type="ECO:0000259" key="4">
    <source>
        <dbReference type="PROSITE" id="PS50162"/>
    </source>
</evidence>
<dbReference type="GO" id="GO:0005524">
    <property type="term" value="F:ATP binding"/>
    <property type="evidence" value="ECO:0007669"/>
    <property type="project" value="UniProtKB-KW"/>
</dbReference>
<feature type="region of interest" description="Disordered" evidence="3">
    <location>
        <begin position="70"/>
        <end position="117"/>
    </location>
</feature>
<dbReference type="SUPFAM" id="SSF52540">
    <property type="entry name" value="P-loop containing nucleoside triphosphate hydrolases"/>
    <property type="match status" value="1"/>
</dbReference>
<dbReference type="GO" id="GO:0042148">
    <property type="term" value="P:DNA strand invasion"/>
    <property type="evidence" value="ECO:0007669"/>
    <property type="project" value="TreeGrafter"/>
</dbReference>
<name>A0AAJ0GQQ6_9PEZI</name>
<dbReference type="InterPro" id="IPR013632">
    <property type="entry name" value="Rad51_C"/>
</dbReference>
<dbReference type="GO" id="GO:0003697">
    <property type="term" value="F:single-stranded DNA binding"/>
    <property type="evidence" value="ECO:0007669"/>
    <property type="project" value="TreeGrafter"/>
</dbReference>
<dbReference type="GO" id="GO:0003690">
    <property type="term" value="F:double-stranded DNA binding"/>
    <property type="evidence" value="ECO:0007669"/>
    <property type="project" value="TreeGrafter"/>
</dbReference>
<feature type="region of interest" description="Disordered" evidence="3">
    <location>
        <begin position="310"/>
        <end position="404"/>
    </location>
</feature>
<evidence type="ECO:0000256" key="2">
    <source>
        <dbReference type="ARBA" id="ARBA00022840"/>
    </source>
</evidence>
<keyword evidence="2" id="KW-0067">ATP-binding</keyword>
<organism evidence="5 6">
    <name type="scientific">Chaetomium strumarium</name>
    <dbReference type="NCBI Taxonomy" id="1170767"/>
    <lineage>
        <taxon>Eukaryota</taxon>
        <taxon>Fungi</taxon>
        <taxon>Dikarya</taxon>
        <taxon>Ascomycota</taxon>
        <taxon>Pezizomycotina</taxon>
        <taxon>Sordariomycetes</taxon>
        <taxon>Sordariomycetidae</taxon>
        <taxon>Sordariales</taxon>
        <taxon>Chaetomiaceae</taxon>
        <taxon>Chaetomium</taxon>
    </lineage>
</organism>
<dbReference type="AlphaFoldDB" id="A0AAJ0GQQ6"/>
<proteinExistence type="predicted"/>
<dbReference type="GO" id="GO:0006312">
    <property type="term" value="P:mitotic recombination"/>
    <property type="evidence" value="ECO:0007669"/>
    <property type="project" value="TreeGrafter"/>
</dbReference>
<dbReference type="EMBL" id="JAUDZG010000005">
    <property type="protein sequence ID" value="KAK3304346.1"/>
    <property type="molecule type" value="Genomic_DNA"/>
</dbReference>
<feature type="compositionally biased region" description="Low complexity" evidence="3">
    <location>
        <begin position="363"/>
        <end position="377"/>
    </location>
</feature>
<dbReference type="Pfam" id="PF08423">
    <property type="entry name" value="Rad51"/>
    <property type="match status" value="1"/>
</dbReference>
<comment type="caution">
    <text evidence="5">The sequence shown here is derived from an EMBL/GenBank/DDBJ whole genome shotgun (WGS) entry which is preliminary data.</text>
</comment>
<feature type="domain" description="RecA family profile 1" evidence="4">
    <location>
        <begin position="124"/>
        <end position="307"/>
    </location>
</feature>
<dbReference type="PROSITE" id="PS50162">
    <property type="entry name" value="RECA_2"/>
    <property type="match status" value="1"/>
</dbReference>
<evidence type="ECO:0000256" key="1">
    <source>
        <dbReference type="ARBA" id="ARBA00022741"/>
    </source>
</evidence>
<dbReference type="PANTHER" id="PTHR22942">
    <property type="entry name" value="RECA/RAD51/RADA DNA STRAND-PAIRING FAMILY MEMBER"/>
    <property type="match status" value="1"/>
</dbReference>